<gene>
    <name evidence="11" type="ORF">V3328_22065</name>
</gene>
<keyword evidence="2 9" id="KW-0813">Transport</keyword>
<dbReference type="GO" id="GO:0022857">
    <property type="term" value="F:transmembrane transporter activity"/>
    <property type="evidence" value="ECO:0007669"/>
    <property type="project" value="UniProtKB-UniRule"/>
</dbReference>
<keyword evidence="4 9" id="KW-0997">Cell inner membrane</keyword>
<dbReference type="RefSeq" id="WP_340331885.1">
    <property type="nucleotide sequence ID" value="NZ_JAZHOF010000010.1"/>
</dbReference>
<evidence type="ECO:0000256" key="4">
    <source>
        <dbReference type="ARBA" id="ARBA00022519"/>
    </source>
</evidence>
<feature type="transmembrane region" description="Helical" evidence="9">
    <location>
        <begin position="21"/>
        <end position="42"/>
    </location>
</feature>
<organism evidence="11 12">
    <name type="scientific">Microbaculum marinum</name>
    <dbReference type="NCBI Taxonomy" id="1764581"/>
    <lineage>
        <taxon>Bacteria</taxon>
        <taxon>Pseudomonadati</taxon>
        <taxon>Pseudomonadota</taxon>
        <taxon>Alphaproteobacteria</taxon>
        <taxon>Hyphomicrobiales</taxon>
        <taxon>Tepidamorphaceae</taxon>
        <taxon>Microbaculum</taxon>
    </lineage>
</organism>
<dbReference type="Pfam" id="PF04290">
    <property type="entry name" value="DctQ"/>
    <property type="match status" value="1"/>
</dbReference>
<dbReference type="GO" id="GO:0005886">
    <property type="term" value="C:plasma membrane"/>
    <property type="evidence" value="ECO:0007669"/>
    <property type="project" value="UniProtKB-SubCell"/>
</dbReference>
<comment type="similarity">
    <text evidence="8 9">Belongs to the TRAP transporter small permease family.</text>
</comment>
<keyword evidence="7 9" id="KW-0472">Membrane</keyword>
<dbReference type="PANTHER" id="PTHR35011:SF10">
    <property type="entry name" value="TRAP TRANSPORTER SMALL PERMEASE PROTEIN"/>
    <property type="match status" value="1"/>
</dbReference>
<dbReference type="AlphaFoldDB" id="A0AAW9RZ05"/>
<comment type="subcellular location">
    <subcellularLocation>
        <location evidence="1 9">Cell inner membrane</location>
        <topology evidence="1 9">Multi-pass membrane protein</topology>
    </subcellularLocation>
</comment>
<feature type="transmembrane region" description="Helical" evidence="9">
    <location>
        <begin position="96"/>
        <end position="117"/>
    </location>
</feature>
<proteinExistence type="inferred from homology"/>
<dbReference type="EMBL" id="JAZHOF010000010">
    <property type="protein sequence ID" value="MEJ8574185.1"/>
    <property type="molecule type" value="Genomic_DNA"/>
</dbReference>
<keyword evidence="12" id="KW-1185">Reference proteome</keyword>
<comment type="subunit">
    <text evidence="9">The complex comprises the extracytoplasmic solute receptor protein and the two transmembrane proteins.</text>
</comment>
<keyword evidence="6 9" id="KW-1133">Transmembrane helix</keyword>
<evidence type="ECO:0000313" key="12">
    <source>
        <dbReference type="Proteomes" id="UP001378188"/>
    </source>
</evidence>
<evidence type="ECO:0000256" key="6">
    <source>
        <dbReference type="ARBA" id="ARBA00022989"/>
    </source>
</evidence>
<name>A0AAW9RZ05_9HYPH</name>
<evidence type="ECO:0000256" key="5">
    <source>
        <dbReference type="ARBA" id="ARBA00022692"/>
    </source>
</evidence>
<feature type="domain" description="Tripartite ATP-independent periplasmic transporters DctQ component" evidence="10">
    <location>
        <begin position="33"/>
        <end position="163"/>
    </location>
</feature>
<comment type="function">
    <text evidence="9">Part of the tripartite ATP-independent periplasmic (TRAP) transport system.</text>
</comment>
<keyword evidence="5 9" id="KW-0812">Transmembrane</keyword>
<evidence type="ECO:0000256" key="1">
    <source>
        <dbReference type="ARBA" id="ARBA00004429"/>
    </source>
</evidence>
<accession>A0AAW9RZ05</accession>
<feature type="transmembrane region" description="Helical" evidence="9">
    <location>
        <begin position="137"/>
        <end position="161"/>
    </location>
</feature>
<keyword evidence="3" id="KW-1003">Cell membrane</keyword>
<evidence type="ECO:0000256" key="3">
    <source>
        <dbReference type="ARBA" id="ARBA00022475"/>
    </source>
</evidence>
<dbReference type="PANTHER" id="PTHR35011">
    <property type="entry name" value="2,3-DIKETO-L-GULONATE TRAP TRANSPORTER SMALL PERMEASE PROTEIN YIAM"/>
    <property type="match status" value="1"/>
</dbReference>
<evidence type="ECO:0000313" key="11">
    <source>
        <dbReference type="EMBL" id="MEJ8574185.1"/>
    </source>
</evidence>
<evidence type="ECO:0000256" key="2">
    <source>
        <dbReference type="ARBA" id="ARBA00022448"/>
    </source>
</evidence>
<feature type="transmembrane region" description="Helical" evidence="9">
    <location>
        <begin position="57"/>
        <end position="75"/>
    </location>
</feature>
<evidence type="ECO:0000256" key="8">
    <source>
        <dbReference type="ARBA" id="ARBA00038436"/>
    </source>
</evidence>
<reference evidence="11 12" key="1">
    <citation type="submission" date="2024-02" db="EMBL/GenBank/DDBJ databases">
        <title>Genome analysis and characterization of Microbaculum marinisediminis sp. nov., isolated from marine sediment.</title>
        <authorList>
            <person name="Du Z.-J."/>
            <person name="Ye Y.-Q."/>
            <person name="Zhang Z.-R."/>
            <person name="Yuan S.-M."/>
            <person name="Zhang X.-Y."/>
        </authorList>
    </citation>
    <scope>NUCLEOTIDE SEQUENCE [LARGE SCALE GENOMIC DNA]</scope>
    <source>
        <strain evidence="11 12">SDUM1044001</strain>
    </source>
</reference>
<evidence type="ECO:0000256" key="9">
    <source>
        <dbReference type="RuleBase" id="RU369079"/>
    </source>
</evidence>
<protein>
    <recommendedName>
        <fullName evidence="9">TRAP transporter small permease protein</fullName>
    </recommendedName>
</protein>
<dbReference type="GO" id="GO:0015740">
    <property type="term" value="P:C4-dicarboxylate transport"/>
    <property type="evidence" value="ECO:0007669"/>
    <property type="project" value="TreeGrafter"/>
</dbReference>
<dbReference type="Proteomes" id="UP001378188">
    <property type="component" value="Unassembled WGS sequence"/>
</dbReference>
<evidence type="ECO:0000256" key="7">
    <source>
        <dbReference type="ARBA" id="ARBA00023136"/>
    </source>
</evidence>
<dbReference type="InterPro" id="IPR007387">
    <property type="entry name" value="TRAP_DctQ"/>
</dbReference>
<comment type="caution">
    <text evidence="11">The sequence shown here is derived from an EMBL/GenBank/DDBJ whole genome shotgun (WGS) entry which is preliminary data.</text>
</comment>
<evidence type="ECO:0000259" key="10">
    <source>
        <dbReference type="Pfam" id="PF04290"/>
    </source>
</evidence>
<sequence length="184" mass="20126">MELLARIAGLADASTRGLGRLLAIASALSVAAIVAILVFSAVQRYALERPIPATEELAGYLFVAVAFLSLTEGFTEGRQIRILPLWRRLPGRLQGWAMAVGHLGSLVVLAVLIRQTFDFAWASYQFGARSYVANLLEWPWMMILPFALFVLALAVAARFVVDLERTLRGVPVREAEDNGAEEGI</sequence>
<dbReference type="InterPro" id="IPR055348">
    <property type="entry name" value="DctQ"/>
</dbReference>